<dbReference type="Pfam" id="PF03237">
    <property type="entry name" value="Terminase_6N"/>
    <property type="match status" value="1"/>
</dbReference>
<dbReference type="EMBL" id="HQ377374">
    <property type="protein sequence ID" value="ADV02604.1"/>
    <property type="molecule type" value="Genomic_DNA"/>
</dbReference>
<dbReference type="InterPro" id="IPR027417">
    <property type="entry name" value="P-loop_NTPase"/>
</dbReference>
<dbReference type="AlphaFoldDB" id="E7DUR7"/>
<dbReference type="InterPro" id="IPR035421">
    <property type="entry name" value="Terminase_6C"/>
</dbReference>
<keyword evidence="1" id="KW-1188">Viral release from host cell</keyword>
<name>E7DUR7_LIBAS</name>
<protein>
    <submittedName>
        <fullName evidence="3">Putative phage terminase large subunit</fullName>
    </submittedName>
</protein>
<reference evidence="3" key="1">
    <citation type="journal article" date="2011" name="Mol. Plant Microbe Interact.">
        <title>Ca. Liberibacter asiaticus carries an excision plasmid prophage and a chromosomally integrated prophage that becomes lytic in plant infections.</title>
        <authorList>
            <person name="Zhang S."/>
            <person name="Flores-Cruz Z."/>
            <person name="Zhou L."/>
            <person name="Kang B.H."/>
            <person name="Fleites L."/>
            <person name="Gooch M.D."/>
            <person name="Wulff N.A."/>
            <person name="Davis M.J."/>
            <person name="Duan Y."/>
            <person name="Gabriel D.W."/>
        </authorList>
    </citation>
    <scope>NUCLEOTIDE SEQUENCE</scope>
    <source>
        <strain evidence="3">UF506</strain>
    </source>
</reference>
<dbReference type="Gene3D" id="3.40.50.300">
    <property type="entry name" value="P-loop containing nucleotide triphosphate hydrolases"/>
    <property type="match status" value="1"/>
</dbReference>
<evidence type="ECO:0000256" key="1">
    <source>
        <dbReference type="ARBA" id="ARBA00022612"/>
    </source>
</evidence>
<evidence type="ECO:0000313" key="3">
    <source>
        <dbReference type="EMBL" id="ADV02604.1"/>
    </source>
</evidence>
<evidence type="ECO:0000259" key="2">
    <source>
        <dbReference type="Pfam" id="PF17289"/>
    </source>
</evidence>
<dbReference type="Gene3D" id="3.30.420.240">
    <property type="match status" value="1"/>
</dbReference>
<dbReference type="RefSeq" id="WP_016062868.1">
    <property type="nucleotide sequence ID" value="NZ_CP040636.1"/>
</dbReference>
<organism evidence="3">
    <name type="scientific">Liberibacter asiaticus</name>
    <name type="common">Citrus greening disease</name>
    <name type="synonym">Liberobacter asiaticum</name>
    <dbReference type="NCBI Taxonomy" id="34021"/>
    <lineage>
        <taxon>Bacteria</taxon>
        <taxon>Pseudomonadati</taxon>
        <taxon>Pseudomonadota</taxon>
        <taxon>Alphaproteobacteria</taxon>
        <taxon>Hyphomicrobiales</taxon>
        <taxon>Rhizobiaceae</taxon>
        <taxon>Liberibacter</taxon>
    </lineage>
</organism>
<feature type="domain" description="Terminase large subunit gp17-like C-terminal" evidence="2">
    <location>
        <begin position="341"/>
        <end position="481"/>
    </location>
</feature>
<dbReference type="Pfam" id="PF17289">
    <property type="entry name" value="Terminase_6C"/>
    <property type="match status" value="1"/>
</dbReference>
<proteinExistence type="predicted"/>
<accession>E7DUR7</accession>
<gene>
    <name evidence="3" type="ORF">SC2_gp115</name>
</gene>
<sequence>MSRELPTNPETEQKLFDLMWSDEIKLSFSNFVLHFFPWGEKGTPLEGFSAPRSWQLEFMEVVDAHCLNSVNNPNPEVFKGAISAGRGIGKTTLNAWLVLWLMSTRPGISVICLANSETQLKTTLWAEVSKWLSLLPNKHWFEMQSLSLHPAPWYSDVLHCSLGIDSKHYSTMCRTYSEERPDTFVGHHNTYGMAIINDEASGTPDVINLGILGFLTERNANRFWIMTSNPRRLSGKFYEIFNKPLDDWKRFQIDTRTVEGIDPSFHEGIIARYGLDSDVTRVEVCGQFPQQDIDSFIPQQYIVEALERVAIPDPYAPLIMGCDIAGEGEDKTVVVLRRGNIIERIFDWSGELIEVTNRKISSLINRYNPDAIVIDGNGIGGTVVSYLLNMHHISVEVILGQRRSTEPEQYHNLRAELYDLMRSAITGGLQLPDDCPDLINELKSIKSISDTLGRLLIEKKRQGRSEFGVRSPDFVDALCYTFAVDPPRKDNPLYQGQDISEYEALDTGFNYEAYGM</sequence>